<sequence>MTQWIKNTKIRGKKCELNEESDNLKGLFEKELASYNNKKQCMKRYEERLQDLIEEKEKEHKAELEEMQKELENKDNFIMKQMTVIRAFSEDLIWFFCHLEPVDAATKNMRERGTKQMTEQRPEKKSDFLNMDGSRIRSQRSQTLWSTNKLFLPRLHKASTECTNAYKCFAEDHQTEHRRQAFSAR</sequence>
<feature type="region of interest" description="Disordered" evidence="2">
    <location>
        <begin position="113"/>
        <end position="133"/>
    </location>
</feature>
<evidence type="ECO:0000313" key="4">
    <source>
        <dbReference type="Proteomes" id="UP000241769"/>
    </source>
</evidence>
<dbReference type="AlphaFoldDB" id="A0A2P6N2Q9"/>
<dbReference type="Proteomes" id="UP000241769">
    <property type="component" value="Unassembled WGS sequence"/>
</dbReference>
<reference evidence="3 4" key="1">
    <citation type="journal article" date="2018" name="Genome Biol. Evol.">
        <title>Multiple Roots of Fruiting Body Formation in Amoebozoa.</title>
        <authorList>
            <person name="Hillmann F."/>
            <person name="Forbes G."/>
            <person name="Novohradska S."/>
            <person name="Ferling I."/>
            <person name="Riege K."/>
            <person name="Groth M."/>
            <person name="Westermann M."/>
            <person name="Marz M."/>
            <person name="Spaller T."/>
            <person name="Winckler T."/>
            <person name="Schaap P."/>
            <person name="Glockner G."/>
        </authorList>
    </citation>
    <scope>NUCLEOTIDE SEQUENCE [LARGE SCALE GENOMIC DNA]</scope>
    <source>
        <strain evidence="3 4">Jena</strain>
    </source>
</reference>
<gene>
    <name evidence="3" type="ORF">PROFUN_13854</name>
</gene>
<comment type="caution">
    <text evidence="3">The sequence shown here is derived from an EMBL/GenBank/DDBJ whole genome shotgun (WGS) entry which is preliminary data.</text>
</comment>
<protein>
    <submittedName>
        <fullName evidence="3">Uncharacterized protein</fullName>
    </submittedName>
</protein>
<evidence type="ECO:0000256" key="1">
    <source>
        <dbReference type="SAM" id="Coils"/>
    </source>
</evidence>
<keyword evidence="1" id="KW-0175">Coiled coil</keyword>
<dbReference type="EMBL" id="MDYQ01000234">
    <property type="protein sequence ID" value="PRP78244.1"/>
    <property type="molecule type" value="Genomic_DNA"/>
</dbReference>
<name>A0A2P6N2Q9_9EUKA</name>
<accession>A0A2P6N2Q9</accession>
<organism evidence="3 4">
    <name type="scientific">Planoprotostelium fungivorum</name>
    <dbReference type="NCBI Taxonomy" id="1890364"/>
    <lineage>
        <taxon>Eukaryota</taxon>
        <taxon>Amoebozoa</taxon>
        <taxon>Evosea</taxon>
        <taxon>Variosea</taxon>
        <taxon>Cavosteliida</taxon>
        <taxon>Cavosteliaceae</taxon>
        <taxon>Planoprotostelium</taxon>
    </lineage>
</organism>
<proteinExistence type="predicted"/>
<feature type="coiled-coil region" evidence="1">
    <location>
        <begin position="35"/>
        <end position="81"/>
    </location>
</feature>
<keyword evidence="4" id="KW-1185">Reference proteome</keyword>
<evidence type="ECO:0000256" key="2">
    <source>
        <dbReference type="SAM" id="MobiDB-lite"/>
    </source>
</evidence>
<evidence type="ECO:0000313" key="3">
    <source>
        <dbReference type="EMBL" id="PRP78244.1"/>
    </source>
</evidence>
<dbReference type="InParanoid" id="A0A2P6N2Q9"/>
<feature type="compositionally biased region" description="Basic and acidic residues" evidence="2">
    <location>
        <begin position="113"/>
        <end position="127"/>
    </location>
</feature>